<proteinExistence type="predicted"/>
<dbReference type="VEuPathDB" id="TriTrypDB:ADEAN_000461000"/>
<keyword evidence="2" id="KW-1185">Reference proteome</keyword>
<dbReference type="EMBL" id="LR877152">
    <property type="protein sequence ID" value="CAD2217132.1"/>
    <property type="molecule type" value="Genomic_DNA"/>
</dbReference>
<dbReference type="Proteomes" id="UP000515908">
    <property type="component" value="Chromosome 08"/>
</dbReference>
<gene>
    <name evidence="1" type="ORF">ADEAN_000461000</name>
</gene>
<protein>
    <submittedName>
        <fullName evidence="1">Uncharacterized protein</fullName>
    </submittedName>
</protein>
<organism evidence="1 2">
    <name type="scientific">Angomonas deanei</name>
    <dbReference type="NCBI Taxonomy" id="59799"/>
    <lineage>
        <taxon>Eukaryota</taxon>
        <taxon>Discoba</taxon>
        <taxon>Euglenozoa</taxon>
        <taxon>Kinetoplastea</taxon>
        <taxon>Metakinetoplastina</taxon>
        <taxon>Trypanosomatida</taxon>
        <taxon>Trypanosomatidae</taxon>
        <taxon>Strigomonadinae</taxon>
        <taxon>Angomonas</taxon>
    </lineage>
</organism>
<sequence>MDDKTLEGGQLLAEALSKADTKYKSTVSPFPSETLTYRVIFSRPTNSMPESTVFVGINLHWDAAGRLYTGYADGCVWPMKIHLLQDGTIEKFPESYLDVLWGMKETARSSTLWS</sequence>
<name>A0A7G2CG29_9TRYP</name>
<reference evidence="1 2" key="1">
    <citation type="submission" date="2020-08" db="EMBL/GenBank/DDBJ databases">
        <authorList>
            <person name="Newling K."/>
            <person name="Davey J."/>
            <person name="Forrester S."/>
        </authorList>
    </citation>
    <scope>NUCLEOTIDE SEQUENCE [LARGE SCALE GENOMIC DNA]</scope>
    <source>
        <strain evidence="2">Crithidia deanei Carvalho (ATCC PRA-265)</strain>
    </source>
</reference>
<dbReference type="AlphaFoldDB" id="A0A7G2CG29"/>
<accession>A0A7G2CG29</accession>
<evidence type="ECO:0000313" key="1">
    <source>
        <dbReference type="EMBL" id="CAD2217132.1"/>
    </source>
</evidence>
<evidence type="ECO:0000313" key="2">
    <source>
        <dbReference type="Proteomes" id="UP000515908"/>
    </source>
</evidence>